<evidence type="ECO:0000313" key="1">
    <source>
        <dbReference type="EMBL" id="KMM33278.1"/>
    </source>
</evidence>
<dbReference type="SUPFAM" id="SSF158745">
    <property type="entry name" value="LanC-like"/>
    <property type="match status" value="1"/>
</dbReference>
<dbReference type="Pfam" id="PF05147">
    <property type="entry name" value="LANC_like"/>
    <property type="match status" value="1"/>
</dbReference>
<proteinExistence type="predicted"/>
<evidence type="ECO:0008006" key="3">
    <source>
        <dbReference type="Google" id="ProtNLM"/>
    </source>
</evidence>
<dbReference type="GO" id="GO:0031179">
    <property type="term" value="P:peptide modification"/>
    <property type="evidence" value="ECO:0007669"/>
    <property type="project" value="InterPro"/>
</dbReference>
<dbReference type="InterPro" id="IPR007822">
    <property type="entry name" value="LANC-like"/>
</dbReference>
<dbReference type="EMBL" id="LFJV01000039">
    <property type="protein sequence ID" value="KMM33278.1"/>
    <property type="molecule type" value="Genomic_DNA"/>
</dbReference>
<evidence type="ECO:0000313" key="2">
    <source>
        <dbReference type="Proteomes" id="UP000036166"/>
    </source>
</evidence>
<dbReference type="GeneID" id="69982577"/>
<gene>
    <name evidence="1" type="ORF">ACM15_12705</name>
</gene>
<protein>
    <recommendedName>
        <fullName evidence="3">Lanthionine synthetase C-like protein</fullName>
    </recommendedName>
</protein>
<dbReference type="RefSeq" id="WP_010801433.1">
    <property type="nucleotide sequence ID" value="NZ_CAJSYT010000018.1"/>
</dbReference>
<comment type="caution">
    <text evidence="1">The sequence shown here is derived from an EMBL/GenBank/DDBJ whole genome shotgun (WGS) entry which is preliminary data.</text>
</comment>
<sequence>MIDRKEFLLSKIADNLLIRSSFEENLGLLHGRMGIILFFFHYASYTKNNLYQQVAEDLIHDLFEDIHNELSFDFKNGYCGIGWGFEYLAQHNFLSDNTGDLLEDIDLEIMKTDVYRLTDVSLTSGLSGILHYVLSRLSNKMSYSFFDEIYLNDLYEASKNVIRRNSTKESFDLANSFILYKEKGIINYSTDFLLGNLLSNNLEVDKIDHKKLGLIDGYAGCGLNLILNG</sequence>
<dbReference type="AlphaFoldDB" id="A0A0J6CJC7"/>
<dbReference type="PATRIC" id="fig|328812.4.peg.3260"/>
<dbReference type="Proteomes" id="UP000036166">
    <property type="component" value="Unassembled WGS sequence"/>
</dbReference>
<reference evidence="1 2" key="1">
    <citation type="submission" date="2015-06" db="EMBL/GenBank/DDBJ databases">
        <title>Draft Genome Sequence of Parabacteroides goldsteinii with Putative Novel Metallo-Beta-Lactamases Isolated from a Blood Culture from a Human Patient.</title>
        <authorList>
            <person name="Krogh T.J."/>
            <person name="Agergaard C.N."/>
            <person name="Moller-Jensen J."/>
            <person name="Justesen U.S."/>
        </authorList>
    </citation>
    <scope>NUCLEOTIDE SEQUENCE [LARGE SCALE GENOMIC DNA]</scope>
    <source>
        <strain evidence="1 2">910340</strain>
    </source>
</reference>
<dbReference type="Gene3D" id="1.50.10.20">
    <property type="match status" value="1"/>
</dbReference>
<name>A0A0J6CJC7_9BACT</name>
<organism evidence="1 2">
    <name type="scientific">Parabacteroides goldsteinii</name>
    <dbReference type="NCBI Taxonomy" id="328812"/>
    <lineage>
        <taxon>Bacteria</taxon>
        <taxon>Pseudomonadati</taxon>
        <taxon>Bacteroidota</taxon>
        <taxon>Bacteroidia</taxon>
        <taxon>Bacteroidales</taxon>
        <taxon>Tannerellaceae</taxon>
        <taxon>Parabacteroides</taxon>
    </lineage>
</organism>
<accession>A0A0J6CJC7</accession>